<evidence type="ECO:0000256" key="7">
    <source>
        <dbReference type="ARBA" id="ARBA00049922"/>
    </source>
</evidence>
<dbReference type="PANTHER" id="PTHR43400:SF7">
    <property type="entry name" value="FAD-DEPENDENT OXIDOREDUCTASE 2 FAD BINDING DOMAIN-CONTAINING PROTEIN"/>
    <property type="match status" value="1"/>
</dbReference>
<dbReference type="EC" id="1.3.99.33" evidence="2 8"/>
<evidence type="ECO:0000256" key="4">
    <source>
        <dbReference type="ARBA" id="ARBA00022630"/>
    </source>
</evidence>
<reference evidence="10" key="1">
    <citation type="submission" date="2017-05" db="EMBL/GenBank/DDBJ databases">
        <authorList>
            <person name="Varghese N."/>
            <person name="Submissions S."/>
        </authorList>
    </citation>
    <scope>NUCLEOTIDE SEQUENCE</scope>
    <source>
        <strain evidence="10">Su22</strain>
    </source>
</reference>
<accession>A0AA46AIH5</accession>
<dbReference type="PRINTS" id="PR00368">
    <property type="entry name" value="FADPNR"/>
</dbReference>
<dbReference type="RefSeq" id="WP_283408725.1">
    <property type="nucleotide sequence ID" value="NZ_FXUF01000004.1"/>
</dbReference>
<dbReference type="Pfam" id="PF04205">
    <property type="entry name" value="FMN_bind"/>
    <property type="match status" value="1"/>
</dbReference>
<dbReference type="InterPro" id="IPR027477">
    <property type="entry name" value="Succ_DH/fumarate_Rdtase_cat_sf"/>
</dbReference>
<dbReference type="InterPro" id="IPR050315">
    <property type="entry name" value="FAD-oxidoreductase_2"/>
</dbReference>
<evidence type="ECO:0000259" key="9">
    <source>
        <dbReference type="SMART" id="SM00900"/>
    </source>
</evidence>
<dbReference type="SUPFAM" id="SSF56425">
    <property type="entry name" value="Succinate dehydrogenase/fumarate reductase flavoprotein, catalytic domain"/>
    <property type="match status" value="1"/>
</dbReference>
<dbReference type="AlphaFoldDB" id="A0AA46AIH5"/>
<name>A0AA46AIH5_9CLOT</name>
<evidence type="ECO:0000313" key="11">
    <source>
        <dbReference type="Proteomes" id="UP001158066"/>
    </source>
</evidence>
<evidence type="ECO:0000256" key="2">
    <source>
        <dbReference type="ARBA" id="ARBA00013137"/>
    </source>
</evidence>
<protein>
    <recommendedName>
        <fullName evidence="3 8">Urocanate reductase</fullName>
        <ecNumber evidence="2 8">1.3.99.33</ecNumber>
    </recommendedName>
</protein>
<dbReference type="Gene3D" id="3.50.50.60">
    <property type="entry name" value="FAD/NAD(P)-binding domain"/>
    <property type="match status" value="1"/>
</dbReference>
<dbReference type="SMART" id="SM00900">
    <property type="entry name" value="FMN_bind"/>
    <property type="match status" value="1"/>
</dbReference>
<evidence type="ECO:0000256" key="6">
    <source>
        <dbReference type="ARBA" id="ARBA00023002"/>
    </source>
</evidence>
<keyword evidence="6 8" id="KW-0560">Oxidoreductase</keyword>
<dbReference type="InterPro" id="IPR003953">
    <property type="entry name" value="FAD-dep_OxRdtase_2_FAD-bd"/>
</dbReference>
<feature type="domain" description="FMN-binding" evidence="9">
    <location>
        <begin position="60"/>
        <end position="133"/>
    </location>
</feature>
<feature type="chain" id="PRO_5041484794" description="Urocanate reductase" evidence="8">
    <location>
        <begin position="22"/>
        <end position="649"/>
    </location>
</feature>
<dbReference type="GO" id="GO:0016020">
    <property type="term" value="C:membrane"/>
    <property type="evidence" value="ECO:0007669"/>
    <property type="project" value="InterPro"/>
</dbReference>
<dbReference type="GO" id="GO:0010181">
    <property type="term" value="F:FMN binding"/>
    <property type="evidence" value="ECO:0007669"/>
    <property type="project" value="InterPro"/>
</dbReference>
<keyword evidence="11" id="KW-1185">Reference proteome</keyword>
<dbReference type="PROSITE" id="PS51257">
    <property type="entry name" value="PROKAR_LIPOPROTEIN"/>
    <property type="match status" value="1"/>
</dbReference>
<dbReference type="SUPFAM" id="SSF51905">
    <property type="entry name" value="FAD/NAD(P)-binding domain"/>
    <property type="match status" value="1"/>
</dbReference>
<evidence type="ECO:0000256" key="8">
    <source>
        <dbReference type="RuleBase" id="RU366062"/>
    </source>
</evidence>
<dbReference type="PANTHER" id="PTHR43400">
    <property type="entry name" value="FUMARATE REDUCTASE"/>
    <property type="match status" value="1"/>
</dbReference>
<comment type="cofactor">
    <cofactor evidence="8">
        <name>FAD</name>
        <dbReference type="ChEBI" id="CHEBI:57692"/>
    </cofactor>
    <text evidence="8">Binds 1 FAD per subunit.</text>
</comment>
<comment type="cofactor">
    <cofactor evidence="8">
        <name>FMN</name>
        <dbReference type="ChEBI" id="CHEBI:58210"/>
    </cofactor>
    <text evidence="8">Binds 1 or 2 FMN covalently per subunit.</text>
</comment>
<keyword evidence="4 8" id="KW-0285">Flavoprotein</keyword>
<dbReference type="Proteomes" id="UP001158066">
    <property type="component" value="Unassembled WGS sequence"/>
</dbReference>
<dbReference type="Pfam" id="PF00890">
    <property type="entry name" value="FAD_binding_2"/>
    <property type="match status" value="1"/>
</dbReference>
<comment type="catalytic activity">
    <reaction evidence="7 8">
        <text>dihydrourocanate + A = urocanate + AH2</text>
        <dbReference type="Rhea" id="RHEA:36059"/>
        <dbReference type="ChEBI" id="CHEBI:13193"/>
        <dbReference type="ChEBI" id="CHEBI:17499"/>
        <dbReference type="ChEBI" id="CHEBI:27247"/>
        <dbReference type="ChEBI" id="CHEBI:72991"/>
        <dbReference type="EC" id="1.3.99.33"/>
    </reaction>
</comment>
<dbReference type="InterPro" id="IPR036188">
    <property type="entry name" value="FAD/NAD-bd_sf"/>
</dbReference>
<dbReference type="InterPro" id="IPR007329">
    <property type="entry name" value="FMN-bd"/>
</dbReference>
<dbReference type="Gene3D" id="3.90.700.10">
    <property type="entry name" value="Succinate dehydrogenase/fumarate reductase flavoprotein, catalytic domain"/>
    <property type="match status" value="1"/>
</dbReference>
<keyword evidence="8" id="KW-0732">Signal</keyword>
<dbReference type="EMBL" id="FXUF01000004">
    <property type="protein sequence ID" value="SMP51015.1"/>
    <property type="molecule type" value="Genomic_DNA"/>
</dbReference>
<gene>
    <name evidence="10" type="ORF">SAMN06296020_10447</name>
</gene>
<keyword evidence="5 8" id="KW-0274">FAD</keyword>
<sequence length="649" mass="68815">MKRMMKTISLFLVLCLLGSLAGCGPTGGSPAGEAPADNAADNGIMITPMTPGEYLVEVTGMKPMTVKVTLGEKDIQAVEVVTHEETPGVSDAALEEIPAAIVSEQSIRVDTISGATMTSQAIIDAVQQAIEEAGGVADEFMVTAAGKEAASESRHGMGSAQVPESWDMTYDVVVVGGGFAGLAAAYSAVENGAETLLIDKMPVLGGNSQINGGVYASYTSNIADDMYAKLGLEPDTAEKHIEDTIIGGDYMGDVKLVRNLVYGAPFFLNMMLDNGLEVRESITRPGGHYGYRTYTTINGVGADIVQVQKKMLEATDATIMLNTKMTRIFREGGEAGRVVGIEVETKDGVKTVKAENGVILATGGFSGNVEMRSKHVPALTADIPTTNHVGATGEGIIMAQEVGANTIQMSYIQLYPFANPNNGVLDAYAVIPFSGPSSGIVYVDENGQRYVNEGERRDVCSRAAQESGGFPTFSIFGQEIVDKGGFIAETQLTNGMKDDRIFKADSLEELAQIISDHQYAGNTINMTGQTLKETIQRHNEFVENGSDPEFGKVIDKGVMMKIDKGPYYAIPQWPSVHHTMGGLTITERTEVQDIWGEVIPGLYAAGEVTGGVHGTNRLGSNAIPDAAVHGYIAGQVAVTGNVPDFVPKQ</sequence>
<evidence type="ECO:0000313" key="10">
    <source>
        <dbReference type="EMBL" id="SMP51015.1"/>
    </source>
</evidence>
<organism evidence="10 11">
    <name type="scientific">Anoxynatronum buryatiense</name>
    <dbReference type="NCBI Taxonomy" id="489973"/>
    <lineage>
        <taxon>Bacteria</taxon>
        <taxon>Bacillati</taxon>
        <taxon>Bacillota</taxon>
        <taxon>Clostridia</taxon>
        <taxon>Eubacteriales</taxon>
        <taxon>Clostridiaceae</taxon>
        <taxon>Anoxynatronum</taxon>
    </lineage>
</organism>
<dbReference type="InterPro" id="IPR010960">
    <property type="entry name" value="Flavocytochrome_c"/>
</dbReference>
<evidence type="ECO:0000256" key="3">
    <source>
        <dbReference type="ARBA" id="ARBA00015872"/>
    </source>
</evidence>
<proteinExistence type="inferred from homology"/>
<comment type="similarity">
    <text evidence="1 8">Belongs to the FAD-dependent oxidoreductase 2 family. FRD/SDH subfamily.</text>
</comment>
<evidence type="ECO:0000256" key="5">
    <source>
        <dbReference type="ARBA" id="ARBA00022827"/>
    </source>
</evidence>
<comment type="caution">
    <text evidence="10">The sequence shown here is derived from an EMBL/GenBank/DDBJ whole genome shotgun (WGS) entry which is preliminary data.</text>
</comment>
<feature type="signal peptide" evidence="8">
    <location>
        <begin position="1"/>
        <end position="21"/>
    </location>
</feature>
<evidence type="ECO:0000256" key="1">
    <source>
        <dbReference type="ARBA" id="ARBA00008040"/>
    </source>
</evidence>
<dbReference type="GO" id="GO:0033765">
    <property type="term" value="F:steroid dehydrogenase activity, acting on the CH-CH group of donors"/>
    <property type="evidence" value="ECO:0007669"/>
    <property type="project" value="UniProtKB-ARBA"/>
</dbReference>
<dbReference type="Gene3D" id="3.90.1010.20">
    <property type="match status" value="1"/>
</dbReference>
<dbReference type="NCBIfam" id="TIGR01813">
    <property type="entry name" value="flavo_cyto_c"/>
    <property type="match status" value="1"/>
</dbReference>